<dbReference type="Proteomes" id="UP000199504">
    <property type="component" value="Unassembled WGS sequence"/>
</dbReference>
<keyword evidence="1" id="KW-0812">Transmembrane</keyword>
<dbReference type="EMBL" id="FMCX01000008">
    <property type="protein sequence ID" value="SCF41774.1"/>
    <property type="molecule type" value="Genomic_DNA"/>
</dbReference>
<feature type="transmembrane region" description="Helical" evidence="1">
    <location>
        <begin position="361"/>
        <end position="379"/>
    </location>
</feature>
<evidence type="ECO:0000256" key="1">
    <source>
        <dbReference type="SAM" id="Phobius"/>
    </source>
</evidence>
<name>A0A1C5A9U4_9ACTN</name>
<feature type="transmembrane region" description="Helical" evidence="1">
    <location>
        <begin position="81"/>
        <end position="102"/>
    </location>
</feature>
<sequence length="433" mass="46313">MGAITRSRLVSWGGPGTRATRLELFYDLVFVFAFLNVTTITSDDLTPRALLEALLVLILLWWCWTGFVTIGNALRADVGVMPAIGFAVTAAVFVLALSSGVAFRDVPGGLYGPWLFAVAYLVTWVMKATALWSIAREEGAPRLRSLMLTGPSMTGALLILVAATVPQRVVPAGAVLNTRLGLWITALLVEYSGGLLLTRTGWRLRSVGHAAERHALIVLVALGESVIALGIGTTARAGRPLGLSTVVAAVLGIGVIAVLWWLYFDWIAAAVEQRLHGVRGAERIPLARDIYTYLHLPLIVGIILFALGLKRLLSGVLDAPHPAAEEDLDTLELLVLYGGVILILLALTAIQLRALRRLDRVLLTGAVLLTALLPVAAALPALLALLLLNGAVVAVVLIQLPATRDLRQGVRATALDEQAALEAEANQWRGRHL</sequence>
<feature type="transmembrane region" description="Helical" evidence="1">
    <location>
        <begin position="241"/>
        <end position="264"/>
    </location>
</feature>
<protein>
    <submittedName>
        <fullName evidence="2">Low temperature requirement protein LtrA</fullName>
    </submittedName>
</protein>
<reference evidence="3" key="1">
    <citation type="submission" date="2016-06" db="EMBL/GenBank/DDBJ databases">
        <authorList>
            <person name="Varghese N."/>
            <person name="Submissions Spin"/>
        </authorList>
    </citation>
    <scope>NUCLEOTIDE SEQUENCE [LARGE SCALE GENOMIC DNA]</scope>
    <source>
        <strain evidence="3">DSM 44830</strain>
    </source>
</reference>
<feature type="transmembrane region" description="Helical" evidence="1">
    <location>
        <begin position="24"/>
        <end position="41"/>
    </location>
</feature>
<feature type="transmembrane region" description="Helical" evidence="1">
    <location>
        <begin position="293"/>
        <end position="313"/>
    </location>
</feature>
<proteinExistence type="predicted"/>
<dbReference type="PANTHER" id="PTHR36840:SF1">
    <property type="entry name" value="BLL5714 PROTEIN"/>
    <property type="match status" value="1"/>
</dbReference>
<feature type="transmembrane region" description="Helical" evidence="1">
    <location>
        <begin position="333"/>
        <end position="354"/>
    </location>
</feature>
<keyword evidence="3" id="KW-1185">Reference proteome</keyword>
<dbReference type="InterPro" id="IPR010640">
    <property type="entry name" value="Low_temperature_requirement_A"/>
</dbReference>
<dbReference type="Pfam" id="PF06772">
    <property type="entry name" value="LtrA"/>
    <property type="match status" value="1"/>
</dbReference>
<evidence type="ECO:0000313" key="3">
    <source>
        <dbReference type="Proteomes" id="UP000199504"/>
    </source>
</evidence>
<feature type="transmembrane region" description="Helical" evidence="1">
    <location>
        <begin position="114"/>
        <end position="134"/>
    </location>
</feature>
<dbReference type="PANTHER" id="PTHR36840">
    <property type="entry name" value="BLL5714 PROTEIN"/>
    <property type="match status" value="1"/>
</dbReference>
<dbReference type="RefSeq" id="WP_091613296.1">
    <property type="nucleotide sequence ID" value="NZ_FMCX01000008.1"/>
</dbReference>
<keyword evidence="1" id="KW-0472">Membrane</keyword>
<dbReference type="AlphaFoldDB" id="A0A1C5A9U4"/>
<accession>A0A1C5A9U4</accession>
<keyword evidence="1" id="KW-1133">Transmembrane helix</keyword>
<organism evidence="2 3">
    <name type="scientific">Micromonospora mirobrigensis</name>
    <dbReference type="NCBI Taxonomy" id="262898"/>
    <lineage>
        <taxon>Bacteria</taxon>
        <taxon>Bacillati</taxon>
        <taxon>Actinomycetota</taxon>
        <taxon>Actinomycetes</taxon>
        <taxon>Micromonosporales</taxon>
        <taxon>Micromonosporaceae</taxon>
        <taxon>Micromonospora</taxon>
    </lineage>
</organism>
<dbReference type="OrthoDB" id="7698234at2"/>
<gene>
    <name evidence="2" type="ORF">GA0070564_108151</name>
</gene>
<feature type="transmembrane region" description="Helical" evidence="1">
    <location>
        <begin position="180"/>
        <end position="202"/>
    </location>
</feature>
<feature type="transmembrane region" description="Helical" evidence="1">
    <location>
        <begin position="214"/>
        <end position="235"/>
    </location>
</feature>
<feature type="transmembrane region" description="Helical" evidence="1">
    <location>
        <begin position="53"/>
        <end position="74"/>
    </location>
</feature>
<feature type="transmembrane region" description="Helical" evidence="1">
    <location>
        <begin position="146"/>
        <end position="165"/>
    </location>
</feature>
<evidence type="ECO:0000313" key="2">
    <source>
        <dbReference type="EMBL" id="SCF41774.1"/>
    </source>
</evidence>
<dbReference type="STRING" id="262898.GA0070564_108151"/>